<dbReference type="Proteomes" id="UP001310890">
    <property type="component" value="Unassembled WGS sequence"/>
</dbReference>
<dbReference type="InterPro" id="IPR048338">
    <property type="entry name" value="Mediator_Med16"/>
</dbReference>
<dbReference type="GO" id="GO:0045893">
    <property type="term" value="P:positive regulation of DNA-templated transcription"/>
    <property type="evidence" value="ECO:0007669"/>
    <property type="project" value="TreeGrafter"/>
</dbReference>
<comment type="subunit">
    <text evidence="9">Component of the Mediator complex.</text>
</comment>
<comment type="caution">
    <text evidence="11">The sequence shown here is derived from an EMBL/GenBank/DDBJ whole genome shotgun (WGS) entry which is preliminary data.</text>
</comment>
<evidence type="ECO:0000256" key="5">
    <source>
        <dbReference type="ARBA" id="ARBA00023159"/>
    </source>
</evidence>
<comment type="subcellular location">
    <subcellularLocation>
        <location evidence="1 9">Nucleus</location>
    </subcellularLocation>
</comment>
<dbReference type="InterPro" id="IPR021665">
    <property type="entry name" value="Mediator_Med16_N"/>
</dbReference>
<name>A0AAN7YM35_9PEZI</name>
<feature type="domain" description="Mediator complex subunit Med16 N-terminal" evidence="10">
    <location>
        <begin position="234"/>
        <end position="484"/>
    </location>
</feature>
<protein>
    <recommendedName>
        <fullName evidence="3 9">Mediator of RNA polymerase II transcription subunit 16</fullName>
    </recommendedName>
    <alternativeName>
        <fullName evidence="8 9">Mediator complex subunit 16</fullName>
    </alternativeName>
</protein>
<comment type="function">
    <text evidence="9">Component of the Mediator complex, a coactivator involved in the regulated transcription of nearly all RNA polymerase II-dependent genes. Mediator functions as a bridge to convey information from gene-specific regulatory proteins to the basal RNA polymerase II transcription machinery. Mediator is recruited to promoters by direct interactions with regulatory proteins and serves as a scaffold for the assembly of a functional preinitiation complex with RNA polymerase II and the general transcription factors.</text>
</comment>
<proteinExistence type="inferred from homology"/>
<evidence type="ECO:0000313" key="12">
    <source>
        <dbReference type="Proteomes" id="UP001310890"/>
    </source>
</evidence>
<dbReference type="PANTHER" id="PTHR13224:SF6">
    <property type="entry name" value="MEDIATOR OF RNA POLYMERASE II TRANSCRIPTION SUBUNIT 16"/>
    <property type="match status" value="1"/>
</dbReference>
<evidence type="ECO:0000313" key="11">
    <source>
        <dbReference type="EMBL" id="KAK5115953.1"/>
    </source>
</evidence>
<dbReference type="SUPFAM" id="SSF69322">
    <property type="entry name" value="Tricorn protease domain 2"/>
    <property type="match status" value="1"/>
</dbReference>
<evidence type="ECO:0000256" key="7">
    <source>
        <dbReference type="ARBA" id="ARBA00023242"/>
    </source>
</evidence>
<evidence type="ECO:0000256" key="2">
    <source>
        <dbReference type="ARBA" id="ARBA00006543"/>
    </source>
</evidence>
<evidence type="ECO:0000259" key="10">
    <source>
        <dbReference type="Pfam" id="PF11635"/>
    </source>
</evidence>
<organism evidence="11 12">
    <name type="scientific">Meristemomyces frigidus</name>
    <dbReference type="NCBI Taxonomy" id="1508187"/>
    <lineage>
        <taxon>Eukaryota</taxon>
        <taxon>Fungi</taxon>
        <taxon>Dikarya</taxon>
        <taxon>Ascomycota</taxon>
        <taxon>Pezizomycotina</taxon>
        <taxon>Dothideomycetes</taxon>
        <taxon>Dothideomycetidae</taxon>
        <taxon>Mycosphaerellales</taxon>
        <taxon>Teratosphaeriaceae</taxon>
        <taxon>Meristemomyces</taxon>
    </lineage>
</organism>
<dbReference type="PANTHER" id="PTHR13224">
    <property type="entry name" value="THYROID HORMONE RECEPTOR-ASSOCIATED PROTEIN-RELATED"/>
    <property type="match status" value="1"/>
</dbReference>
<keyword evidence="7 9" id="KW-0539">Nucleus</keyword>
<evidence type="ECO:0000256" key="8">
    <source>
        <dbReference type="ARBA" id="ARBA00032015"/>
    </source>
</evidence>
<comment type="similarity">
    <text evidence="2 9">Belongs to the Mediator complex subunit 16 family.</text>
</comment>
<evidence type="ECO:0000256" key="1">
    <source>
        <dbReference type="ARBA" id="ARBA00004123"/>
    </source>
</evidence>
<evidence type="ECO:0000256" key="4">
    <source>
        <dbReference type="ARBA" id="ARBA00023015"/>
    </source>
</evidence>
<evidence type="ECO:0000256" key="6">
    <source>
        <dbReference type="ARBA" id="ARBA00023163"/>
    </source>
</evidence>
<evidence type="ECO:0000256" key="9">
    <source>
        <dbReference type="RuleBase" id="RU364149"/>
    </source>
</evidence>
<dbReference type="EMBL" id="JAVRRL010000010">
    <property type="protein sequence ID" value="KAK5115953.1"/>
    <property type="molecule type" value="Genomic_DNA"/>
</dbReference>
<evidence type="ECO:0000256" key="3">
    <source>
        <dbReference type="ARBA" id="ARBA00019614"/>
    </source>
</evidence>
<gene>
    <name evidence="9" type="primary">MED16</name>
    <name evidence="11" type="ORF">LTR62_000409</name>
</gene>
<dbReference type="GO" id="GO:0016592">
    <property type="term" value="C:mediator complex"/>
    <property type="evidence" value="ECO:0007669"/>
    <property type="project" value="InterPro"/>
</dbReference>
<keyword evidence="5 9" id="KW-0010">Activator</keyword>
<reference evidence="11" key="1">
    <citation type="submission" date="2023-08" db="EMBL/GenBank/DDBJ databases">
        <title>Black Yeasts Isolated from many extreme environments.</title>
        <authorList>
            <person name="Coleine C."/>
            <person name="Stajich J.E."/>
            <person name="Selbmann L."/>
        </authorList>
    </citation>
    <scope>NUCLEOTIDE SEQUENCE</scope>
    <source>
        <strain evidence="11">CCFEE 5401</strain>
    </source>
</reference>
<dbReference type="AlphaFoldDB" id="A0AAN7YM35"/>
<keyword evidence="6 9" id="KW-0804">Transcription</keyword>
<sequence length="944" mass="105118">MDSPSIMHDSTMDDTSLMTENDITGQSMMDQMGDLVGDDLFGDGTDGLGVTGPMPLSPLPASVSSRIHEMQRVGCQSRLAWSRNGSIAQIAKDGGTITFHCTIRDPRNGMWKLSTASESIIKAPDSVQYVHLAFNRTGSELVVVDHAGGVYLYTSGNMLGRMHTSPTDPVINETNRTSLDQVVGLHWLATSPRDFQALYIAPASKVGYNWVASMRQPDQNMPRVHNALEGRHTLFYVSATSKLTMLYQDEQAIWHAVSLQLEEWHMTHDLLTHAAMGEDGDRLLLVTHDHARRMRVYRIVINWNTQQQRRNGVNVLTVSPSLDVSNLCMLGPQHAGAAQLASLHILPAAPPHADQLLSATTIVVAVFVHASQQFGGMQQNDYSSLLARWSIETNTPTLHESFTKLKSTGAVPVASPVTVLRRQPDILISKVILDMQPFHRNTTIALINSLGTIDLYDCVTWTPIVNFGDTTTASSLPQSGLDFTAGEHVAIVASNVDGGMLAYTTADDKIDTKHVSLRYGWQPMEDGITDTKAVVETAVVCLARQYAQLAAMSASTDETLATLPTGLSTESKVLFVRQLLKTLVRTIDVSMMDQQRQQQMVLRESLHLRAISAQLILNDGAHAAESDTQDLSAIGSGTKPGRLRRPFASQFAYVYLNMRQNAVTLMTTFAPREKDLITKRPEVIPSLTGVMKWFTNLIIYMMETLRRVQQDLRETKDTATATTIFENLMNEQGNPTLILLLSSFSRILLGMQTRVLPTYVEGVKRAANHGRTLQQRLNMESFLHMIKTLPFEYRHFIELIQQTEAAVRKIYTDSGTSAERRVENELDMITSGRIPTDLQPVAEQLISTIFPRFCSHETTDIAALYFWDTEWLGIAYAVPAKGEMRHDALRKIPLVRSGVPRRQCKRCGSQMEDILPEERGRLPDWLRNAQRQCFCQGLWCGVEA</sequence>
<accession>A0AAN7YM35</accession>
<keyword evidence="4 9" id="KW-0805">Transcription regulation</keyword>
<dbReference type="Pfam" id="PF11635">
    <property type="entry name" value="Med16_N"/>
    <property type="match status" value="1"/>
</dbReference>